<dbReference type="SUPFAM" id="SSF46689">
    <property type="entry name" value="Homeodomain-like"/>
    <property type="match status" value="1"/>
</dbReference>
<dbReference type="PANTHER" id="PTHR46796">
    <property type="entry name" value="HTH-TYPE TRANSCRIPTIONAL ACTIVATOR RHAS-RELATED"/>
    <property type="match status" value="1"/>
</dbReference>
<dbReference type="Pfam" id="PF14525">
    <property type="entry name" value="AraC_binding_2"/>
    <property type="match status" value="1"/>
</dbReference>
<dbReference type="InterPro" id="IPR020449">
    <property type="entry name" value="Tscrpt_reg_AraC-type_HTH"/>
</dbReference>
<dbReference type="InterPro" id="IPR018060">
    <property type="entry name" value="HTH_AraC"/>
</dbReference>
<sequence>MNMDVRSQVGSLLVPHEADWCSYPSEVFTQDLRAICGQFGVEPGGRDGGLILGSASCRQVSRFEAAIVSLDAQNVVRDRQMLRSDPGDHLFLLVQDAGMCRIHQGGQAHVLEPGDMYLVDSSQPSDFVYDGRRSRQISIHLPREEMLHRFGPVCAGGIEISRNDPLFLAMRAVLAKLFTEDCAVAPHLAEALLSLLGAYLRCLEHQTGAAERKAEAVLSRALAVMERRSHEPAFGTAELAEELAVSPRTLQRHFAAMGETVRERLLSIRLDNARARLRASGSGARDDSLAQIAYEAGFSDLSYFYRAFRTRFGHSPGAARGAVSS</sequence>
<keyword evidence="3" id="KW-0804">Transcription</keyword>
<evidence type="ECO:0000313" key="5">
    <source>
        <dbReference type="EMBL" id="CUH40511.1"/>
    </source>
</evidence>
<keyword evidence="1" id="KW-0805">Transcription regulation</keyword>
<protein>
    <submittedName>
        <fullName evidence="5">Transcriptional activator NphR</fullName>
    </submittedName>
</protein>
<evidence type="ECO:0000313" key="6">
    <source>
        <dbReference type="Proteomes" id="UP000049455"/>
    </source>
</evidence>
<dbReference type="PANTHER" id="PTHR46796:SF6">
    <property type="entry name" value="ARAC SUBFAMILY"/>
    <property type="match status" value="1"/>
</dbReference>
<keyword evidence="6" id="KW-1185">Reference proteome</keyword>
<dbReference type="PRINTS" id="PR00032">
    <property type="entry name" value="HTHARAC"/>
</dbReference>
<dbReference type="STRING" id="313367.JSE7799_03245"/>
<accession>A0A0M7BDN3</accession>
<dbReference type="AlphaFoldDB" id="A0A0M7BDN3"/>
<dbReference type="GO" id="GO:0003700">
    <property type="term" value="F:DNA-binding transcription factor activity"/>
    <property type="evidence" value="ECO:0007669"/>
    <property type="project" value="InterPro"/>
</dbReference>
<evidence type="ECO:0000256" key="3">
    <source>
        <dbReference type="ARBA" id="ARBA00023163"/>
    </source>
</evidence>
<dbReference type="Proteomes" id="UP000049455">
    <property type="component" value="Unassembled WGS sequence"/>
</dbReference>
<reference evidence="5 6" key="1">
    <citation type="submission" date="2015-09" db="EMBL/GenBank/DDBJ databases">
        <authorList>
            <person name="Jackson K.R."/>
            <person name="Lunt B.L."/>
            <person name="Fisher J.N.B."/>
            <person name="Gardner A.V."/>
            <person name="Bailey M.E."/>
            <person name="Deus L.M."/>
            <person name="Earl A.S."/>
            <person name="Gibby P.D."/>
            <person name="Hartmann K.A."/>
            <person name="Liu J.E."/>
            <person name="Manci A.M."/>
            <person name="Nielsen D.A."/>
            <person name="Solomon M.B."/>
            <person name="Breakwell D.P."/>
            <person name="Burnett S.H."/>
            <person name="Grose J.H."/>
        </authorList>
    </citation>
    <scope>NUCLEOTIDE SEQUENCE [LARGE SCALE GENOMIC DNA]</scope>
    <source>
        <strain evidence="5 6">CECT 7799</strain>
    </source>
</reference>
<gene>
    <name evidence="5" type="primary">nphR</name>
    <name evidence="5" type="ORF">JSE7799_03245</name>
</gene>
<dbReference type="InterPro" id="IPR009057">
    <property type="entry name" value="Homeodomain-like_sf"/>
</dbReference>
<evidence type="ECO:0000256" key="1">
    <source>
        <dbReference type="ARBA" id="ARBA00023015"/>
    </source>
</evidence>
<dbReference type="Pfam" id="PF12833">
    <property type="entry name" value="HTH_18"/>
    <property type="match status" value="1"/>
</dbReference>
<name>A0A0M7BDN3_9RHOB</name>
<dbReference type="PROSITE" id="PS01124">
    <property type="entry name" value="HTH_ARAC_FAMILY_2"/>
    <property type="match status" value="1"/>
</dbReference>
<organism evidence="5 6">
    <name type="scientific">Jannaschia seosinensis</name>
    <dbReference type="NCBI Taxonomy" id="313367"/>
    <lineage>
        <taxon>Bacteria</taxon>
        <taxon>Pseudomonadati</taxon>
        <taxon>Pseudomonadota</taxon>
        <taxon>Alphaproteobacteria</taxon>
        <taxon>Rhodobacterales</taxon>
        <taxon>Roseobacteraceae</taxon>
        <taxon>Jannaschia</taxon>
    </lineage>
</organism>
<dbReference type="EMBL" id="CYPR01000214">
    <property type="protein sequence ID" value="CUH40511.1"/>
    <property type="molecule type" value="Genomic_DNA"/>
</dbReference>
<feature type="domain" description="HTH araC/xylS-type" evidence="4">
    <location>
        <begin position="219"/>
        <end position="322"/>
    </location>
</feature>
<keyword evidence="2" id="KW-0238">DNA-binding</keyword>
<evidence type="ECO:0000256" key="2">
    <source>
        <dbReference type="ARBA" id="ARBA00023125"/>
    </source>
</evidence>
<dbReference type="Gene3D" id="1.10.10.60">
    <property type="entry name" value="Homeodomain-like"/>
    <property type="match status" value="1"/>
</dbReference>
<dbReference type="InterPro" id="IPR050204">
    <property type="entry name" value="AraC_XylS_family_regulators"/>
</dbReference>
<proteinExistence type="predicted"/>
<dbReference type="SUPFAM" id="SSF51215">
    <property type="entry name" value="Regulatory protein AraC"/>
    <property type="match status" value="1"/>
</dbReference>
<dbReference type="InterPro" id="IPR035418">
    <property type="entry name" value="AraC-bd_2"/>
</dbReference>
<evidence type="ECO:0000259" key="4">
    <source>
        <dbReference type="PROSITE" id="PS01124"/>
    </source>
</evidence>
<dbReference type="GO" id="GO:0043565">
    <property type="term" value="F:sequence-specific DNA binding"/>
    <property type="evidence" value="ECO:0007669"/>
    <property type="project" value="InterPro"/>
</dbReference>
<dbReference type="InterPro" id="IPR037923">
    <property type="entry name" value="HTH-like"/>
</dbReference>
<dbReference type="SMART" id="SM00342">
    <property type="entry name" value="HTH_ARAC"/>
    <property type="match status" value="1"/>
</dbReference>